<keyword evidence="3" id="KW-1185">Reference proteome</keyword>
<dbReference type="EMBL" id="CP060131">
    <property type="protein sequence ID" value="QNG55610.1"/>
    <property type="molecule type" value="Genomic_DNA"/>
</dbReference>
<dbReference type="Gene3D" id="2.40.260.10">
    <property type="entry name" value="Sortase"/>
    <property type="match status" value="1"/>
</dbReference>
<evidence type="ECO:0000256" key="1">
    <source>
        <dbReference type="ARBA" id="ARBA00022801"/>
    </source>
</evidence>
<evidence type="ECO:0000313" key="2">
    <source>
        <dbReference type="EMBL" id="QNG55610.1"/>
    </source>
</evidence>
<sequence length="189" mass="19796">MLICVPLLGPFDLFGAAEEEATAPAVPLASAARVVRVDQPAPAARPTGLTVPAIGLAVPALDDLGIAGDGRLQAPEDFANVGWYTGGAAPGDPGPAVLVGHVDSWRGPAVFFRIRELTPGAEILVPRADGSTVRFVVDAVEQYPKDGFPTERVYGPTADPQLRLITCGGSFDRAAKSYRDNIVVYASMR</sequence>
<evidence type="ECO:0000313" key="3">
    <source>
        <dbReference type="Proteomes" id="UP000515728"/>
    </source>
</evidence>
<keyword evidence="1" id="KW-0378">Hydrolase</keyword>
<dbReference type="Proteomes" id="UP000515728">
    <property type="component" value="Chromosome"/>
</dbReference>
<organism evidence="2 3">
    <name type="scientific">Pseudonocardia petroleophila</name>
    <dbReference type="NCBI Taxonomy" id="37331"/>
    <lineage>
        <taxon>Bacteria</taxon>
        <taxon>Bacillati</taxon>
        <taxon>Actinomycetota</taxon>
        <taxon>Actinomycetes</taxon>
        <taxon>Pseudonocardiales</taxon>
        <taxon>Pseudonocardiaceae</taxon>
        <taxon>Pseudonocardia</taxon>
    </lineage>
</organism>
<accession>A0A7G7MS49</accession>
<dbReference type="InterPro" id="IPR005754">
    <property type="entry name" value="Sortase"/>
</dbReference>
<name>A0A7G7MS49_9PSEU</name>
<dbReference type="KEGG" id="ppel:H6H00_14795"/>
<gene>
    <name evidence="2" type="ORF">H6H00_14795</name>
</gene>
<dbReference type="InterPro" id="IPR042001">
    <property type="entry name" value="Sortase_F"/>
</dbReference>
<dbReference type="AlphaFoldDB" id="A0A7G7MS49"/>
<dbReference type="CDD" id="cd05829">
    <property type="entry name" value="Sortase_F"/>
    <property type="match status" value="1"/>
</dbReference>
<dbReference type="Pfam" id="PF04203">
    <property type="entry name" value="Sortase"/>
    <property type="match status" value="1"/>
</dbReference>
<dbReference type="InterPro" id="IPR023365">
    <property type="entry name" value="Sortase_dom-sf"/>
</dbReference>
<dbReference type="NCBIfam" id="NF033748">
    <property type="entry name" value="class_F_sortase"/>
    <property type="match status" value="1"/>
</dbReference>
<proteinExistence type="predicted"/>
<protein>
    <submittedName>
        <fullName evidence="2">Class F sortase</fullName>
    </submittedName>
</protein>
<reference evidence="2 3" key="1">
    <citation type="submission" date="2020-08" db="EMBL/GenBank/DDBJ databases">
        <authorList>
            <person name="Mo P."/>
        </authorList>
    </citation>
    <scope>NUCLEOTIDE SEQUENCE [LARGE SCALE GENOMIC DNA]</scope>
    <source>
        <strain evidence="2 3">CGMCC 4.1532</strain>
    </source>
</reference>
<dbReference type="SUPFAM" id="SSF63817">
    <property type="entry name" value="Sortase"/>
    <property type="match status" value="1"/>
</dbReference>
<dbReference type="GO" id="GO:0016787">
    <property type="term" value="F:hydrolase activity"/>
    <property type="evidence" value="ECO:0007669"/>
    <property type="project" value="UniProtKB-KW"/>
</dbReference>